<sequence>MFGVRFHTSVSRCTRGVNIQFLECDGRNEYEYILFLDTEGLQSPEYIDDDENICRDNRLATLAILPSDVTIILTMGESTSTISEILPIVLSIFLDSELAEKVIVNSLLENLKCIHQTKNLLAKEELTTNQINYGLYILYLTIHERMQHIQHKWDKEYGILSKFKKYKEMKKIVKNFGQGYEATEQFISTMDDWIHDNLSNTIIQQVIIEVANCLKNERWVAAPKAMQALLNKSILSHVKAKNYIQVISAIQNPIAHTKEN</sequence>
<name>A0A1V9YS23_9STRA</name>
<keyword evidence="3" id="KW-1185">Reference proteome</keyword>
<comment type="caution">
    <text evidence="2">The sequence shown here is derived from an EMBL/GenBank/DDBJ whole genome shotgun (WGS) entry which is preliminary data.</text>
</comment>
<dbReference type="Proteomes" id="UP000243217">
    <property type="component" value="Unassembled WGS sequence"/>
</dbReference>
<dbReference type="EMBL" id="JNBS01003287">
    <property type="protein sequence ID" value="OQR88373.1"/>
    <property type="molecule type" value="Genomic_DNA"/>
</dbReference>
<dbReference type="PROSITE" id="PS51717">
    <property type="entry name" value="G_VLIG"/>
    <property type="match status" value="1"/>
</dbReference>
<dbReference type="Gene3D" id="3.40.50.300">
    <property type="entry name" value="P-loop containing nucleotide triphosphate hydrolases"/>
    <property type="match status" value="1"/>
</dbReference>
<organism evidence="2 3">
    <name type="scientific">Thraustotheca clavata</name>
    <dbReference type="NCBI Taxonomy" id="74557"/>
    <lineage>
        <taxon>Eukaryota</taxon>
        <taxon>Sar</taxon>
        <taxon>Stramenopiles</taxon>
        <taxon>Oomycota</taxon>
        <taxon>Saprolegniomycetes</taxon>
        <taxon>Saprolegniales</taxon>
        <taxon>Achlyaceae</taxon>
        <taxon>Thraustotheca</taxon>
    </lineage>
</organism>
<dbReference type="Pfam" id="PF25683">
    <property type="entry name" value="URGCP_GTPase"/>
    <property type="match status" value="1"/>
</dbReference>
<dbReference type="SUPFAM" id="SSF52540">
    <property type="entry name" value="P-loop containing nucleoside triphosphate hydrolases"/>
    <property type="match status" value="1"/>
</dbReference>
<proteinExistence type="predicted"/>
<evidence type="ECO:0000313" key="2">
    <source>
        <dbReference type="EMBL" id="OQR88373.1"/>
    </source>
</evidence>
<dbReference type="PANTHER" id="PTHR22796:SF1">
    <property type="entry name" value="VWFA DOMAIN-CONTAINING PROTEIN"/>
    <property type="match status" value="1"/>
</dbReference>
<dbReference type="PANTHER" id="PTHR22796">
    <property type="entry name" value="URG4-RELATED"/>
    <property type="match status" value="1"/>
</dbReference>
<dbReference type="InterPro" id="IPR027417">
    <property type="entry name" value="P-loop_NTPase"/>
</dbReference>
<accession>A0A1V9YS23</accession>
<dbReference type="OrthoDB" id="1597724at2759"/>
<feature type="domain" description="VLIG-type G" evidence="1">
    <location>
        <begin position="1"/>
        <end position="94"/>
    </location>
</feature>
<dbReference type="AlphaFoldDB" id="A0A1V9YS23"/>
<protein>
    <recommendedName>
        <fullName evidence="1">VLIG-type G domain-containing protein</fullName>
    </recommendedName>
</protein>
<gene>
    <name evidence="2" type="ORF">THRCLA_10367</name>
</gene>
<evidence type="ECO:0000259" key="1">
    <source>
        <dbReference type="PROSITE" id="PS51717"/>
    </source>
</evidence>
<reference evidence="2 3" key="1">
    <citation type="journal article" date="2014" name="Genome Biol. Evol.">
        <title>The secreted proteins of Achlya hypogyna and Thraustotheca clavata identify the ancestral oomycete secretome and reveal gene acquisitions by horizontal gene transfer.</title>
        <authorList>
            <person name="Misner I."/>
            <person name="Blouin N."/>
            <person name="Leonard G."/>
            <person name="Richards T.A."/>
            <person name="Lane C.E."/>
        </authorList>
    </citation>
    <scope>NUCLEOTIDE SEQUENCE [LARGE SCALE GENOMIC DNA]</scope>
    <source>
        <strain evidence="2 3">ATCC 34112</strain>
    </source>
</reference>
<dbReference type="InterPro" id="IPR030383">
    <property type="entry name" value="G_VLIG_dom"/>
</dbReference>
<dbReference type="GO" id="GO:0005525">
    <property type="term" value="F:GTP binding"/>
    <property type="evidence" value="ECO:0007669"/>
    <property type="project" value="InterPro"/>
</dbReference>
<evidence type="ECO:0000313" key="3">
    <source>
        <dbReference type="Proteomes" id="UP000243217"/>
    </source>
</evidence>